<keyword evidence="3" id="KW-0648">Protein biosynthesis</keyword>
<evidence type="ECO:0000259" key="5">
    <source>
        <dbReference type="Pfam" id="PF03143"/>
    </source>
</evidence>
<evidence type="ECO:0000256" key="2">
    <source>
        <dbReference type="ARBA" id="ARBA00022768"/>
    </source>
</evidence>
<keyword evidence="1" id="KW-0547">Nucleotide-binding</keyword>
<dbReference type="GO" id="GO:0003746">
    <property type="term" value="F:translation elongation factor activity"/>
    <property type="evidence" value="ECO:0007669"/>
    <property type="project" value="UniProtKB-KW"/>
</dbReference>
<keyword evidence="4" id="KW-0342">GTP-binding</keyword>
<dbReference type="GO" id="GO:0005525">
    <property type="term" value="F:GTP binding"/>
    <property type="evidence" value="ECO:0007669"/>
    <property type="project" value="UniProtKB-KW"/>
</dbReference>
<dbReference type="InterPro" id="IPR004160">
    <property type="entry name" value="Transl_elong_EFTu/EF1A_C"/>
</dbReference>
<dbReference type="Proteomes" id="UP000295096">
    <property type="component" value="Unassembled WGS sequence"/>
</dbReference>
<feature type="non-terminal residue" evidence="6">
    <location>
        <position position="1"/>
    </location>
</feature>
<accession>A0A4V6PK88</accession>
<evidence type="ECO:0000256" key="3">
    <source>
        <dbReference type="ARBA" id="ARBA00022917"/>
    </source>
</evidence>
<evidence type="ECO:0000256" key="1">
    <source>
        <dbReference type="ARBA" id="ARBA00022741"/>
    </source>
</evidence>
<dbReference type="Pfam" id="PF03143">
    <property type="entry name" value="GTP_EFTU_D3"/>
    <property type="match status" value="1"/>
</dbReference>
<gene>
    <name evidence="7" type="ORF">E2C06_30805</name>
    <name evidence="6" type="ORF">E2C06_35025</name>
</gene>
<dbReference type="EMBL" id="SMSJ01000172">
    <property type="protein sequence ID" value="TDH57985.1"/>
    <property type="molecule type" value="Genomic_DNA"/>
</dbReference>
<comment type="caution">
    <text evidence="6">The sequence shown here is derived from an EMBL/GenBank/DDBJ whole genome shotgun (WGS) entry which is preliminary data.</text>
</comment>
<dbReference type="AlphaFoldDB" id="A0A4V6PK88"/>
<evidence type="ECO:0000313" key="8">
    <source>
        <dbReference type="Proteomes" id="UP000295096"/>
    </source>
</evidence>
<evidence type="ECO:0000256" key="4">
    <source>
        <dbReference type="ARBA" id="ARBA00023134"/>
    </source>
</evidence>
<dbReference type="Gene3D" id="2.40.30.10">
    <property type="entry name" value="Translation factors"/>
    <property type="match status" value="1"/>
</dbReference>
<proteinExistence type="predicted"/>
<dbReference type="RefSeq" id="WP_206664765.1">
    <property type="nucleotide sequence ID" value="NZ_SMSJ01000096.1"/>
</dbReference>
<organism evidence="6 8">
    <name type="scientific">Dankookia rubra</name>
    <dbReference type="NCBI Taxonomy" id="1442381"/>
    <lineage>
        <taxon>Bacteria</taxon>
        <taxon>Pseudomonadati</taxon>
        <taxon>Pseudomonadota</taxon>
        <taxon>Alphaproteobacteria</taxon>
        <taxon>Acetobacterales</taxon>
        <taxon>Roseomonadaceae</taxon>
        <taxon>Dankookia</taxon>
    </lineage>
</organism>
<sequence length="34" mass="3427">MDQGLRFAIREGGRTVGAGVVAAITADKPAAAKK</sequence>
<keyword evidence="2" id="KW-0251">Elongation factor</keyword>
<feature type="domain" description="Translation elongation factor EFTu/EF1A C-terminal" evidence="5">
    <location>
        <begin position="1"/>
        <end position="24"/>
    </location>
</feature>
<evidence type="ECO:0000313" key="6">
    <source>
        <dbReference type="EMBL" id="TDH57985.1"/>
    </source>
</evidence>
<protein>
    <recommendedName>
        <fullName evidence="5">Translation elongation factor EFTu/EF1A C-terminal domain-containing protein</fullName>
    </recommendedName>
</protein>
<keyword evidence="8" id="KW-1185">Reference proteome</keyword>
<dbReference type="EMBL" id="SMSJ01000096">
    <property type="protein sequence ID" value="TDH58804.1"/>
    <property type="molecule type" value="Genomic_DNA"/>
</dbReference>
<dbReference type="SUPFAM" id="SSF50465">
    <property type="entry name" value="EF-Tu/eEF-1alpha/eIF2-gamma C-terminal domain"/>
    <property type="match status" value="1"/>
</dbReference>
<reference evidence="6" key="2">
    <citation type="submission" date="2019-03" db="EMBL/GenBank/DDBJ databases">
        <authorList>
            <person name="Zhao Y."/>
            <person name="Du Z."/>
        </authorList>
    </citation>
    <scope>NUCLEOTIDE SEQUENCE</scope>
    <source>
        <strain evidence="6">JCM30602</strain>
    </source>
</reference>
<name>A0A4V6PK88_9PROT</name>
<reference evidence="6 8" key="1">
    <citation type="journal article" date="2016" name="J. Microbiol.">
        <title>Dankookia rubra gen. nov., sp. nov., an alphaproteobacterium isolated from sediment of a shallow stream.</title>
        <authorList>
            <person name="Kim W.H."/>
            <person name="Kim D.H."/>
            <person name="Kang K."/>
            <person name="Ahn T.Y."/>
        </authorList>
    </citation>
    <scope>NUCLEOTIDE SEQUENCE [LARGE SCALE GENOMIC DNA]</scope>
    <source>
        <strain evidence="6 8">JCM30602</strain>
    </source>
</reference>
<dbReference type="InterPro" id="IPR009001">
    <property type="entry name" value="Transl_elong_EF1A/Init_IF2_C"/>
</dbReference>
<evidence type="ECO:0000313" key="7">
    <source>
        <dbReference type="EMBL" id="TDH58804.1"/>
    </source>
</evidence>